<name>A0A375BUN4_9BURK</name>
<feature type="signal peptide" evidence="1">
    <location>
        <begin position="1"/>
        <end position="17"/>
    </location>
</feature>
<evidence type="ECO:0000313" key="2">
    <source>
        <dbReference type="EMBL" id="SOY53687.1"/>
    </source>
</evidence>
<sequence length="55" mass="5621">MPAFCRLLALAIAPTLAAAQVAPASQREIAVSGLRQPNVVVVLPSGRPVRAITSA</sequence>
<protein>
    <submittedName>
        <fullName evidence="2">Uncharacterized protein</fullName>
    </submittedName>
</protein>
<keyword evidence="1" id="KW-0732">Signal</keyword>
<dbReference type="AlphaFoldDB" id="A0A375BUN4"/>
<evidence type="ECO:0000256" key="1">
    <source>
        <dbReference type="SAM" id="SignalP"/>
    </source>
</evidence>
<accession>A0A375BUN4</accession>
<comment type="caution">
    <text evidence="2">The sequence shown here is derived from an EMBL/GenBank/DDBJ whole genome shotgun (WGS) entry which is preliminary data.</text>
</comment>
<dbReference type="Proteomes" id="UP000256297">
    <property type="component" value="Chromosome CBM2589_b"/>
</dbReference>
<feature type="chain" id="PRO_5016572894" evidence="1">
    <location>
        <begin position="18"/>
        <end position="55"/>
    </location>
</feature>
<reference evidence="2" key="1">
    <citation type="submission" date="2018-01" db="EMBL/GenBank/DDBJ databases">
        <authorList>
            <person name="Clerissi C."/>
        </authorList>
    </citation>
    <scope>NUCLEOTIDE SEQUENCE</scope>
    <source>
        <strain evidence="2">Cupriavidus taiwanensis STM 3521</strain>
    </source>
</reference>
<organism evidence="2">
    <name type="scientific">Cupriavidus taiwanensis</name>
    <dbReference type="NCBI Taxonomy" id="164546"/>
    <lineage>
        <taxon>Bacteria</taxon>
        <taxon>Pseudomonadati</taxon>
        <taxon>Pseudomonadota</taxon>
        <taxon>Betaproteobacteria</taxon>
        <taxon>Burkholderiales</taxon>
        <taxon>Burkholderiaceae</taxon>
        <taxon>Cupriavidus</taxon>
    </lineage>
</organism>
<dbReference type="EMBL" id="OFSP01000023">
    <property type="protein sequence ID" value="SOY53687.1"/>
    <property type="molecule type" value="Genomic_DNA"/>
</dbReference>
<proteinExistence type="predicted"/>
<gene>
    <name evidence="2" type="ORF">CBM2589_B30142</name>
</gene>